<reference evidence="1 2" key="1">
    <citation type="journal article" date="2014" name="Genome Announc.">
        <title>Draft Genome Sequence of Fervidicella metallireducens Strain AeBT, an Iron-Reducing Thermoanaerobe from the Great Artesian Basin.</title>
        <authorList>
            <person name="Patel B.K."/>
        </authorList>
    </citation>
    <scope>NUCLEOTIDE SEQUENCE [LARGE SCALE GENOMIC DNA]</scope>
    <source>
        <strain evidence="1 2">AeB</strain>
    </source>
</reference>
<evidence type="ECO:0000313" key="2">
    <source>
        <dbReference type="Proteomes" id="UP000019681"/>
    </source>
</evidence>
<gene>
    <name evidence="1" type="ORF">Q428_05405</name>
</gene>
<accession>A0A017RYE1</accession>
<comment type="caution">
    <text evidence="1">The sequence shown here is derived from an EMBL/GenBank/DDBJ whole genome shotgun (WGS) entry which is preliminary data.</text>
</comment>
<proteinExistence type="predicted"/>
<sequence>MGAARLLKDIPPIKIIDSTVILVALKLVPHLQIDKERAGIKIRTLFNGEYPEKVNIVRGQINDRKCIDGLFQDKDSIHVFDRGYYDYK</sequence>
<protein>
    <recommendedName>
        <fullName evidence="3">Transposase IS4-like domain-containing protein</fullName>
    </recommendedName>
</protein>
<dbReference type="AlphaFoldDB" id="A0A017RYE1"/>
<organism evidence="1 2">
    <name type="scientific">Fervidicella metallireducens AeB</name>
    <dbReference type="NCBI Taxonomy" id="1403537"/>
    <lineage>
        <taxon>Bacteria</taxon>
        <taxon>Bacillati</taxon>
        <taxon>Bacillota</taxon>
        <taxon>Clostridia</taxon>
        <taxon>Eubacteriales</taxon>
        <taxon>Clostridiaceae</taxon>
        <taxon>Fervidicella</taxon>
    </lineage>
</organism>
<keyword evidence="2" id="KW-1185">Reference proteome</keyword>
<name>A0A017RYE1_9CLOT</name>
<dbReference type="OrthoDB" id="29496at2"/>
<evidence type="ECO:0000313" key="1">
    <source>
        <dbReference type="EMBL" id="EYE88955.1"/>
    </source>
</evidence>
<evidence type="ECO:0008006" key="3">
    <source>
        <dbReference type="Google" id="ProtNLM"/>
    </source>
</evidence>
<dbReference type="EMBL" id="AZQP01000011">
    <property type="protein sequence ID" value="EYE88955.1"/>
    <property type="molecule type" value="Genomic_DNA"/>
</dbReference>
<dbReference type="RefSeq" id="WP_035378830.1">
    <property type="nucleotide sequence ID" value="NZ_AZQP01000011.1"/>
</dbReference>
<dbReference type="Proteomes" id="UP000019681">
    <property type="component" value="Unassembled WGS sequence"/>
</dbReference>